<reference evidence="2" key="1">
    <citation type="submission" date="2011-04" db="EMBL/GenBank/DDBJ databases">
        <title>The complete genome of Spirochaeta coccoides DSM 17374.</title>
        <authorList>
            <person name="Lucas S."/>
            <person name="Copeland A."/>
            <person name="Lapidus A."/>
            <person name="Bruce D."/>
            <person name="Goodwin L."/>
            <person name="Pitluck S."/>
            <person name="Peters L."/>
            <person name="Kyrpides N."/>
            <person name="Mavromatis K."/>
            <person name="Pagani I."/>
            <person name="Ivanova N."/>
            <person name="Ovchinnikova G."/>
            <person name="Lu M."/>
            <person name="Detter J.C."/>
            <person name="Tapia R."/>
            <person name="Han C."/>
            <person name="Land M."/>
            <person name="Hauser L."/>
            <person name="Markowitz V."/>
            <person name="Cheng J.-F."/>
            <person name="Hugenholtz P."/>
            <person name="Woyke T."/>
            <person name="Wu D."/>
            <person name="Spring S."/>
            <person name="Schroeder M."/>
            <person name="Brambilla E."/>
            <person name="Klenk H.-P."/>
            <person name="Eisen J.A."/>
        </authorList>
    </citation>
    <scope>NUCLEOTIDE SEQUENCE [LARGE SCALE GENOMIC DNA]</scope>
    <source>
        <strain evidence="2">ATCC BAA-1237 / DSM 17374 / SPN1</strain>
    </source>
</reference>
<sequence>MSMSLYLSPAWEEDLNHRVRQYVALKEKHSLSMQEQIHMERLLDRLKENLMEFLYQYPVYHRLIDSEDAGEFLDFCLPGIQGMLDSYRYAWVPFDKYLKIIVKRRRDTWLRSRKKTIQEERCILTYEPIRGITGIPAYKKGHEEGEEPEILDDVPDVFDIVAMQKESDIILRLDATSPTKLIRKKHRNRQSAFTLDARYRNPEKGIPPEVLFSEISWYPATFHITAARRACLADLHRLNPAAYRLCLYLTSPLHRRRILMLMMTSPDRLEPHDIEFMAALFDVDVALLEELLWHARKLQVKQQRNRESLEINRNTHWIRMVMLQEQENLYGMSETDEKMKASIVLEHQKEAAYKRRLHDLKHMQSRLSHSNIAHMLKIPHGTVCSGIHYGKALIQRCLYPDMDDV</sequence>
<dbReference type="AlphaFoldDB" id="F4GHC2"/>
<name>F4GHC2_PARC1</name>
<dbReference type="HOGENOM" id="CLU_831295_0_0_12"/>
<accession>F4GHC2</accession>
<evidence type="ECO:0000313" key="1">
    <source>
        <dbReference type="EMBL" id="AEC02021.1"/>
    </source>
</evidence>
<dbReference type="KEGG" id="scc:Spico_0796"/>
<dbReference type="RefSeq" id="WP_013739417.1">
    <property type="nucleotide sequence ID" value="NC_015436.1"/>
</dbReference>
<keyword evidence="2" id="KW-1185">Reference proteome</keyword>
<reference evidence="1 2" key="2">
    <citation type="journal article" date="2012" name="Stand. Genomic Sci.">
        <title>Complete genome sequence of the termite hindgut bacterium Spirochaeta coccoides type strain (SPN1(T)), reclassification in the genus Sphaerochaeta as Sphaerochaeta coccoides comb. nov. and emendations of the family Spirochaetaceae and the genus Sphaerochaeta.</title>
        <authorList>
            <person name="Abt B."/>
            <person name="Han C."/>
            <person name="Scheuner C."/>
            <person name="Lu M."/>
            <person name="Lapidus A."/>
            <person name="Nolan M."/>
            <person name="Lucas S."/>
            <person name="Hammon N."/>
            <person name="Deshpande S."/>
            <person name="Cheng J.F."/>
            <person name="Tapia R."/>
            <person name="Goodwin L.A."/>
            <person name="Pitluck S."/>
            <person name="Liolios K."/>
            <person name="Pagani I."/>
            <person name="Ivanova N."/>
            <person name="Mavromatis K."/>
            <person name="Mikhailova N."/>
            <person name="Huntemann M."/>
            <person name="Pati A."/>
            <person name="Chen A."/>
            <person name="Palaniappan K."/>
            <person name="Land M."/>
            <person name="Hauser L."/>
            <person name="Brambilla E.M."/>
            <person name="Rohde M."/>
            <person name="Spring S."/>
            <person name="Gronow S."/>
            <person name="Goker M."/>
            <person name="Woyke T."/>
            <person name="Bristow J."/>
            <person name="Eisen J.A."/>
            <person name="Markowitz V."/>
            <person name="Hugenholtz P."/>
            <person name="Kyrpides N.C."/>
            <person name="Klenk H.P."/>
            <person name="Detter J.C."/>
        </authorList>
    </citation>
    <scope>NUCLEOTIDE SEQUENCE [LARGE SCALE GENOMIC DNA]</scope>
    <source>
        <strain evidence="2">ATCC BAA-1237 / DSM 17374 / SPN1</strain>
    </source>
</reference>
<gene>
    <name evidence="1" type="ordered locus">Spico_0796</name>
</gene>
<organism evidence="1 2">
    <name type="scientific">Parasphaerochaeta coccoides (strain ATCC BAA-1237 / DSM 17374 / SPN1)</name>
    <name type="common">Sphaerochaeta coccoides</name>
    <dbReference type="NCBI Taxonomy" id="760011"/>
    <lineage>
        <taxon>Bacteria</taxon>
        <taxon>Pseudomonadati</taxon>
        <taxon>Spirochaetota</taxon>
        <taxon>Spirochaetia</taxon>
        <taxon>Spirochaetales</taxon>
        <taxon>Sphaerochaetaceae</taxon>
        <taxon>Parasphaerochaeta</taxon>
    </lineage>
</organism>
<dbReference type="EMBL" id="CP002659">
    <property type="protein sequence ID" value="AEC02021.1"/>
    <property type="molecule type" value="Genomic_DNA"/>
</dbReference>
<protein>
    <submittedName>
        <fullName evidence="1">Uncharacterized protein</fullName>
    </submittedName>
</protein>
<proteinExistence type="predicted"/>
<dbReference type="STRING" id="760011.Spico_0796"/>
<dbReference type="Proteomes" id="UP000007939">
    <property type="component" value="Chromosome"/>
</dbReference>
<dbReference type="OrthoDB" id="369859at2"/>
<evidence type="ECO:0000313" key="2">
    <source>
        <dbReference type="Proteomes" id="UP000007939"/>
    </source>
</evidence>